<dbReference type="Gene3D" id="3.40.50.2000">
    <property type="entry name" value="Glycogen Phosphorylase B"/>
    <property type="match status" value="1"/>
</dbReference>
<protein>
    <recommendedName>
        <fullName evidence="1">Glycosyl transferase family 1 domain-containing protein</fullName>
    </recommendedName>
</protein>
<evidence type="ECO:0000313" key="3">
    <source>
        <dbReference type="Proteomes" id="UP000177725"/>
    </source>
</evidence>
<feature type="domain" description="Glycosyl transferase family 1" evidence="1">
    <location>
        <begin position="166"/>
        <end position="327"/>
    </location>
</feature>
<evidence type="ECO:0000313" key="2">
    <source>
        <dbReference type="EMBL" id="OGZ34761.1"/>
    </source>
</evidence>
<dbReference type="Pfam" id="PF00534">
    <property type="entry name" value="Glycos_transf_1"/>
    <property type="match status" value="1"/>
</dbReference>
<dbReference type="PANTHER" id="PTHR12526:SF637">
    <property type="entry name" value="GLYCOSYLTRANSFERASE EPSF-RELATED"/>
    <property type="match status" value="1"/>
</dbReference>
<dbReference type="Proteomes" id="UP000177725">
    <property type="component" value="Unassembled WGS sequence"/>
</dbReference>
<dbReference type="EMBL" id="MHMV01000011">
    <property type="protein sequence ID" value="OGZ34761.1"/>
    <property type="molecule type" value="Genomic_DNA"/>
</dbReference>
<organism evidence="2 3">
    <name type="scientific">Candidatus Portnoybacteria bacterium RBG_13_41_18</name>
    <dbReference type="NCBI Taxonomy" id="1801991"/>
    <lineage>
        <taxon>Bacteria</taxon>
        <taxon>Candidatus Portnoyibacteriota</taxon>
    </lineage>
</organism>
<dbReference type="InterPro" id="IPR001296">
    <property type="entry name" value="Glyco_trans_1"/>
</dbReference>
<gene>
    <name evidence="2" type="ORF">A2174_02345</name>
</gene>
<dbReference type="SUPFAM" id="SSF53756">
    <property type="entry name" value="UDP-Glycosyltransferase/glycogen phosphorylase"/>
    <property type="match status" value="1"/>
</dbReference>
<accession>A0A1G2FB23</accession>
<name>A0A1G2FB23_9BACT</name>
<dbReference type="CDD" id="cd03801">
    <property type="entry name" value="GT4_PimA-like"/>
    <property type="match status" value="1"/>
</dbReference>
<dbReference type="Gene3D" id="3.40.50.11090">
    <property type="match status" value="1"/>
</dbReference>
<reference evidence="2 3" key="1">
    <citation type="journal article" date="2016" name="Nat. Commun.">
        <title>Thousands of microbial genomes shed light on interconnected biogeochemical processes in an aquifer system.</title>
        <authorList>
            <person name="Anantharaman K."/>
            <person name="Brown C.T."/>
            <person name="Hug L.A."/>
            <person name="Sharon I."/>
            <person name="Castelle C.J."/>
            <person name="Probst A.J."/>
            <person name="Thomas B.C."/>
            <person name="Singh A."/>
            <person name="Wilkins M.J."/>
            <person name="Karaoz U."/>
            <person name="Brodie E.L."/>
            <person name="Williams K.H."/>
            <person name="Hubbard S.S."/>
            <person name="Banfield J.F."/>
        </authorList>
    </citation>
    <scope>NUCLEOTIDE SEQUENCE [LARGE SCALE GENOMIC DNA]</scope>
</reference>
<dbReference type="PANTHER" id="PTHR12526">
    <property type="entry name" value="GLYCOSYLTRANSFERASE"/>
    <property type="match status" value="1"/>
</dbReference>
<dbReference type="GO" id="GO:0016757">
    <property type="term" value="F:glycosyltransferase activity"/>
    <property type="evidence" value="ECO:0007669"/>
    <property type="project" value="InterPro"/>
</dbReference>
<sequence length="349" mass="40038">MKINFLLPKLKISGGTRVILTYADLLAKKGYKVTVLVQSKNWTRPFFNFLKIKPRWFGSLCADVWRVQNWSASFVPDADILVADTWKLALIAADLPDEKGKKFHFVQHDERLYHGSALEVAKAYQLPFKKIVVSSWLREILKNDFDFEPELLINTVDRNLFYPVPVKKNESEIKILLLEHDYDWKGTKEGVDAVKKIKEKNPNVKLVLFSARKSKTDFPCDEYYYNLPQKKLAWLYSSCDIFLCPSWDEGFGLPSLEAMACGCAIVTYDNGGSRDFAFDPHAPRGVGVDGQTALVARRRDTEDLYQKLEILAADKNLREKIAQNGYDFALKMPTWEEQAKKLEKILLGL</sequence>
<evidence type="ECO:0000259" key="1">
    <source>
        <dbReference type="Pfam" id="PF00534"/>
    </source>
</evidence>
<comment type="caution">
    <text evidence="2">The sequence shown here is derived from an EMBL/GenBank/DDBJ whole genome shotgun (WGS) entry which is preliminary data.</text>
</comment>
<proteinExistence type="predicted"/>
<dbReference type="AlphaFoldDB" id="A0A1G2FB23"/>